<evidence type="ECO:0008006" key="4">
    <source>
        <dbReference type="Google" id="ProtNLM"/>
    </source>
</evidence>
<accession>A0ABT5JK44</accession>
<evidence type="ECO:0000313" key="3">
    <source>
        <dbReference type="Proteomes" id="UP001165652"/>
    </source>
</evidence>
<dbReference type="Proteomes" id="UP001165652">
    <property type="component" value="Unassembled WGS sequence"/>
</dbReference>
<feature type="region of interest" description="Disordered" evidence="1">
    <location>
        <begin position="1"/>
        <end position="33"/>
    </location>
</feature>
<evidence type="ECO:0000313" key="2">
    <source>
        <dbReference type="EMBL" id="MDC7789863.1"/>
    </source>
</evidence>
<keyword evidence="3" id="KW-1185">Reference proteome</keyword>
<reference evidence="2" key="1">
    <citation type="journal article" date="2023" name="Microbiol Resour">
        <title>Genome Sequences of Rhodoplanes serenus and Two Thermotolerant Strains, Rhodoplanes tepidamans and 'Rhodoplanes cryptolactis,' Further Refine the Genus.</title>
        <authorList>
            <person name="Rayyan A.A."/>
            <person name="Kyndt J.A."/>
        </authorList>
    </citation>
    <scope>NUCLEOTIDE SEQUENCE</scope>
    <source>
        <strain evidence="2">DSM 9987</strain>
    </source>
</reference>
<name>A0ABT5JK44_RHOTP</name>
<protein>
    <recommendedName>
        <fullName evidence="4">Sugar ABC transporter ATP-binding protein</fullName>
    </recommendedName>
</protein>
<proteinExistence type="predicted"/>
<feature type="compositionally biased region" description="Basic and acidic residues" evidence="1">
    <location>
        <begin position="63"/>
        <end position="74"/>
    </location>
</feature>
<feature type="region of interest" description="Disordered" evidence="1">
    <location>
        <begin position="46"/>
        <end position="74"/>
    </location>
</feature>
<evidence type="ECO:0000256" key="1">
    <source>
        <dbReference type="SAM" id="MobiDB-lite"/>
    </source>
</evidence>
<sequence>MSKHLKTKRPLDTDLDRNPMIGGSKGLTMAGVDPNELDDLAGATTIEGDVENDVNRQGGVDKAAARDGRGAPHK</sequence>
<dbReference type="EMBL" id="JAQQLI010000096">
    <property type="protein sequence ID" value="MDC7789863.1"/>
    <property type="molecule type" value="Genomic_DNA"/>
</dbReference>
<gene>
    <name evidence="2" type="ORF">PQJ73_29645</name>
</gene>
<comment type="caution">
    <text evidence="2">The sequence shown here is derived from an EMBL/GenBank/DDBJ whole genome shotgun (WGS) entry which is preliminary data.</text>
</comment>
<dbReference type="RefSeq" id="WP_272780684.1">
    <property type="nucleotide sequence ID" value="NZ_JAQQLI010000096.1"/>
</dbReference>
<organism evidence="2 3">
    <name type="scientific">Rhodoplanes tepidamans</name>
    <name type="common">Rhodoplanes cryptolactis</name>
    <dbReference type="NCBI Taxonomy" id="200616"/>
    <lineage>
        <taxon>Bacteria</taxon>
        <taxon>Pseudomonadati</taxon>
        <taxon>Pseudomonadota</taxon>
        <taxon>Alphaproteobacteria</taxon>
        <taxon>Hyphomicrobiales</taxon>
        <taxon>Nitrobacteraceae</taxon>
        <taxon>Rhodoplanes</taxon>
    </lineage>
</organism>
<reference evidence="2" key="2">
    <citation type="submission" date="2023-02" db="EMBL/GenBank/DDBJ databases">
        <authorList>
            <person name="Rayyan A."/>
            <person name="Meyer T."/>
            <person name="Kyndt J.A."/>
        </authorList>
    </citation>
    <scope>NUCLEOTIDE SEQUENCE</scope>
    <source>
        <strain evidence="2">DSM 9987</strain>
    </source>
</reference>